<accession>A0AB73T0B6</accession>
<dbReference type="SUPFAM" id="SSF56300">
    <property type="entry name" value="Metallo-dependent phosphatases"/>
    <property type="match status" value="1"/>
</dbReference>
<dbReference type="InterPro" id="IPR004843">
    <property type="entry name" value="Calcineurin-like_PHP"/>
</dbReference>
<name>A0AB73T0B6_9FIRM</name>
<dbReference type="PANTHER" id="PTHR30337">
    <property type="entry name" value="COMPONENT OF ATP-DEPENDENT DSDNA EXONUCLEASE"/>
    <property type="match status" value="1"/>
</dbReference>
<evidence type="ECO:0000256" key="1">
    <source>
        <dbReference type="ARBA" id="ARBA00022801"/>
    </source>
</evidence>
<dbReference type="InterPro" id="IPR029052">
    <property type="entry name" value="Metallo-depent_PP-like"/>
</dbReference>
<evidence type="ECO:0000313" key="4">
    <source>
        <dbReference type="Proteomes" id="UP000245412"/>
    </source>
</evidence>
<organism evidence="3 4">
    <name type="scientific">Murimonas intestini</name>
    <dbReference type="NCBI Taxonomy" id="1337051"/>
    <lineage>
        <taxon>Bacteria</taxon>
        <taxon>Bacillati</taxon>
        <taxon>Bacillota</taxon>
        <taxon>Clostridia</taxon>
        <taxon>Lachnospirales</taxon>
        <taxon>Lachnospiraceae</taxon>
        <taxon>Murimonas</taxon>
    </lineage>
</organism>
<dbReference type="Pfam" id="PF00149">
    <property type="entry name" value="Metallophos"/>
    <property type="match status" value="1"/>
</dbReference>
<dbReference type="InterPro" id="IPR050535">
    <property type="entry name" value="DNA_Repair-Maintenance_Comp"/>
</dbReference>
<keyword evidence="1" id="KW-0378">Hydrolase</keyword>
<reference evidence="3 4" key="1">
    <citation type="submission" date="2018-05" db="EMBL/GenBank/DDBJ databases">
        <authorList>
            <person name="Goeker M."/>
            <person name="Huntemann M."/>
            <person name="Clum A."/>
            <person name="Pillay M."/>
            <person name="Palaniappan K."/>
            <person name="Varghese N."/>
            <person name="Mikhailova N."/>
            <person name="Stamatis D."/>
            <person name="Reddy T."/>
            <person name="Daum C."/>
            <person name="Shapiro N."/>
            <person name="Ivanova N."/>
            <person name="Kyrpides N."/>
            <person name="Woyke T."/>
        </authorList>
    </citation>
    <scope>NUCLEOTIDE SEQUENCE [LARGE SCALE GENOMIC DNA]</scope>
    <source>
        <strain evidence="3 4">DSM 26524</strain>
    </source>
</reference>
<feature type="domain" description="Calcineurin-like phosphoesterase" evidence="2">
    <location>
        <begin position="1"/>
        <end position="186"/>
    </location>
</feature>
<comment type="caution">
    <text evidence="3">The sequence shown here is derived from an EMBL/GenBank/DDBJ whole genome shotgun (WGS) entry which is preliminary data.</text>
</comment>
<keyword evidence="3" id="KW-0540">Nuclease</keyword>
<dbReference type="Proteomes" id="UP000245412">
    <property type="component" value="Unassembled WGS sequence"/>
</dbReference>
<dbReference type="AlphaFoldDB" id="A0AB73T0B6"/>
<dbReference type="InterPro" id="IPR041796">
    <property type="entry name" value="Mre11_N"/>
</dbReference>
<dbReference type="CDD" id="cd00840">
    <property type="entry name" value="MPP_Mre11_N"/>
    <property type="match status" value="1"/>
</dbReference>
<dbReference type="EMBL" id="QGGY01000013">
    <property type="protein sequence ID" value="PWJ73292.1"/>
    <property type="molecule type" value="Genomic_DNA"/>
</dbReference>
<gene>
    <name evidence="3" type="ORF">C7383_11378</name>
</gene>
<evidence type="ECO:0000259" key="2">
    <source>
        <dbReference type="Pfam" id="PF00149"/>
    </source>
</evidence>
<proteinExistence type="predicted"/>
<sequence length="354" mass="40885">MKFIHIADVHLGVTPDAGFKWSEKRAKEIWDSFGRIVGLAREQEADLLLIAGDLFHRQPLVRELKEVDYLFSTLTNTQVVLIAGNHDYLKDGSNYWNFHWSENVHFLYQQECESVFFPELNTRVYGLSYHTREITQPLYDELMPVKDGSCSILLAHGGDARHIPIDRRKLALAGFDYIALGHIHKPQVLIRDKMQYCGAIEALDRDDTGVHGHVEGIIENGKVCARFVPDEGREYKELDIRVDSGSTDLSVMQQISEKIELLGRKHFYKIRLAGFRDPDIIFNIKRYYELGQVADVRDETEPDYDFTVLEEEYRDGIIGEYIRQLKGDTLMDHLDEITKKALYYGVQALLETKE</sequence>
<keyword evidence="4" id="KW-1185">Reference proteome</keyword>
<dbReference type="GO" id="GO:0004527">
    <property type="term" value="F:exonuclease activity"/>
    <property type="evidence" value="ECO:0007669"/>
    <property type="project" value="UniProtKB-KW"/>
</dbReference>
<keyword evidence="3" id="KW-0269">Exonuclease</keyword>
<dbReference type="Gene3D" id="3.60.21.10">
    <property type="match status" value="1"/>
</dbReference>
<protein>
    <submittedName>
        <fullName evidence="3">DNA repair exonuclease SbcCD nuclease subunit</fullName>
    </submittedName>
</protein>
<evidence type="ECO:0000313" key="3">
    <source>
        <dbReference type="EMBL" id="PWJ73292.1"/>
    </source>
</evidence>
<dbReference type="RefSeq" id="WP_109747832.1">
    <property type="nucleotide sequence ID" value="NZ_JANKBI010000022.1"/>
</dbReference>